<evidence type="ECO:0000256" key="2">
    <source>
        <dbReference type="ARBA" id="ARBA00022475"/>
    </source>
</evidence>
<evidence type="ECO:0000256" key="7">
    <source>
        <dbReference type="ARBA" id="ARBA00023136"/>
    </source>
</evidence>
<feature type="transmembrane region" description="Helical" evidence="8">
    <location>
        <begin position="475"/>
        <end position="494"/>
    </location>
</feature>
<keyword evidence="3" id="KW-0328">Glycosyltransferase</keyword>
<evidence type="ECO:0000256" key="3">
    <source>
        <dbReference type="ARBA" id="ARBA00022676"/>
    </source>
</evidence>
<evidence type="ECO:0008006" key="11">
    <source>
        <dbReference type="Google" id="ProtNLM"/>
    </source>
</evidence>
<feature type="transmembrane region" description="Helical" evidence="8">
    <location>
        <begin position="514"/>
        <end position="533"/>
    </location>
</feature>
<evidence type="ECO:0000256" key="6">
    <source>
        <dbReference type="ARBA" id="ARBA00022989"/>
    </source>
</evidence>
<keyword evidence="4" id="KW-0808">Transferase</keyword>
<keyword evidence="7 8" id="KW-0472">Membrane</keyword>
<evidence type="ECO:0000256" key="8">
    <source>
        <dbReference type="SAM" id="Phobius"/>
    </source>
</evidence>
<feature type="transmembrane region" description="Helical" evidence="8">
    <location>
        <begin position="313"/>
        <end position="331"/>
    </location>
</feature>
<evidence type="ECO:0000256" key="1">
    <source>
        <dbReference type="ARBA" id="ARBA00004651"/>
    </source>
</evidence>
<evidence type="ECO:0000313" key="9">
    <source>
        <dbReference type="EMBL" id="EDM74018.1"/>
    </source>
</evidence>
<sequence length="700" mass="77166">MLAFMLLISLAPRMAAGARPVIGPDREREILSLLEPHALGDELTPGWTLHSFSIDVSVVELWIVGPDQVYAEITLEHPDYAAADARQLEGFALRVVSSPPGSEGAVAELVATIEGNDDGSFWGRKVLYAGVEGGPSGEHPLVFALRRWSRDGLVLLGVLTVALLVLTAHALRGAEAWMKWSLLAVVLLGAALRVSLAPEVALAPWSYTRALLSGRLIYEGPLLGVVHPGPVWMSETILDSTLALALLAPLAIYVHARYLLGDHRVALIAAGVLAFLPLHLRFSHSDVAFIPSITLSSFVITLVHVAMREPKQWLAWSAVVVVGFPLALVYLVRPLNILYFPLLIGTMFVNAGVHGDKPPIHRWRAGLVCLVLTLVTVLGGIPWLLLSYEDKVVEGLQLRTLLRAARVMFHPSMNALLNPVFTPPGLTLLAVFGAVDLRRRGRRGLLIFLVLWLLGFLVTHAYFVPMSPYMQARYHLHLVVPFVFLAACGAEAALRWLARERERRSWLAGRRYPAALGALVIYVLASPLIHLHGVRYADFNEAQEWRFVHSLREEIPAECSVIEYIGGGASSRIERVGAFVEGGAATTRWRVLTIPLESTDANFELREVELPEEVRAAIEDPPDCLYWYEGLLCAAFKPPEFGKAPACAAVERELELELVVEASSMSVPYDYKLEKGLGDLDHIDLRLFRVRGRRATDRGR</sequence>
<dbReference type="AlphaFoldDB" id="A6GJC8"/>
<dbReference type="Proteomes" id="UP000005801">
    <property type="component" value="Unassembled WGS sequence"/>
</dbReference>
<accession>A6GJC8</accession>
<keyword evidence="6 8" id="KW-1133">Transmembrane helix</keyword>
<feature type="transmembrane region" description="Helical" evidence="8">
    <location>
        <begin position="337"/>
        <end position="353"/>
    </location>
</feature>
<feature type="transmembrane region" description="Helical" evidence="8">
    <location>
        <begin position="152"/>
        <end position="171"/>
    </location>
</feature>
<keyword evidence="2" id="KW-1003">Cell membrane</keyword>
<keyword evidence="10" id="KW-1185">Reference proteome</keyword>
<comment type="caution">
    <text evidence="9">The sequence shown here is derived from an EMBL/GenBank/DDBJ whole genome shotgun (WGS) entry which is preliminary data.</text>
</comment>
<dbReference type="GO" id="GO:0016763">
    <property type="term" value="F:pentosyltransferase activity"/>
    <property type="evidence" value="ECO:0007669"/>
    <property type="project" value="TreeGrafter"/>
</dbReference>
<organism evidence="9 10">
    <name type="scientific">Plesiocystis pacifica SIR-1</name>
    <dbReference type="NCBI Taxonomy" id="391625"/>
    <lineage>
        <taxon>Bacteria</taxon>
        <taxon>Pseudomonadati</taxon>
        <taxon>Myxococcota</taxon>
        <taxon>Polyangia</taxon>
        <taxon>Nannocystales</taxon>
        <taxon>Nannocystaceae</taxon>
        <taxon>Plesiocystis</taxon>
    </lineage>
</organism>
<feature type="transmembrane region" description="Helical" evidence="8">
    <location>
        <begin position="416"/>
        <end position="437"/>
    </location>
</feature>
<dbReference type="GO" id="GO:0009103">
    <property type="term" value="P:lipopolysaccharide biosynthetic process"/>
    <property type="evidence" value="ECO:0007669"/>
    <property type="project" value="UniProtKB-ARBA"/>
</dbReference>
<dbReference type="InterPro" id="IPR050297">
    <property type="entry name" value="LipidA_mod_glycosyltrf_83"/>
</dbReference>
<proteinExistence type="predicted"/>
<name>A6GJC8_9BACT</name>
<feature type="transmembrane region" description="Helical" evidence="8">
    <location>
        <begin position="288"/>
        <end position="306"/>
    </location>
</feature>
<feature type="transmembrane region" description="Helical" evidence="8">
    <location>
        <begin position="365"/>
        <end position="386"/>
    </location>
</feature>
<dbReference type="PANTHER" id="PTHR33908:SF11">
    <property type="entry name" value="MEMBRANE PROTEIN"/>
    <property type="match status" value="1"/>
</dbReference>
<dbReference type="GO" id="GO:0005886">
    <property type="term" value="C:plasma membrane"/>
    <property type="evidence" value="ECO:0007669"/>
    <property type="project" value="UniProtKB-SubCell"/>
</dbReference>
<feature type="transmembrane region" description="Helical" evidence="8">
    <location>
        <begin position="231"/>
        <end position="253"/>
    </location>
</feature>
<reference evidence="9 10" key="1">
    <citation type="submission" date="2007-06" db="EMBL/GenBank/DDBJ databases">
        <authorList>
            <person name="Shimkets L."/>
            <person name="Ferriera S."/>
            <person name="Johnson J."/>
            <person name="Kravitz S."/>
            <person name="Beeson K."/>
            <person name="Sutton G."/>
            <person name="Rogers Y.-H."/>
            <person name="Friedman R."/>
            <person name="Frazier M."/>
            <person name="Venter J.C."/>
        </authorList>
    </citation>
    <scope>NUCLEOTIDE SEQUENCE [LARGE SCALE GENOMIC DNA]</scope>
    <source>
        <strain evidence="9 10">SIR-1</strain>
    </source>
</reference>
<dbReference type="EMBL" id="ABCS01000154">
    <property type="protein sequence ID" value="EDM74018.1"/>
    <property type="molecule type" value="Genomic_DNA"/>
</dbReference>
<gene>
    <name evidence="9" type="ORF">PPSIR1_35547</name>
</gene>
<feature type="transmembrane region" description="Helical" evidence="8">
    <location>
        <begin position="265"/>
        <end position="282"/>
    </location>
</feature>
<feature type="transmembrane region" description="Helical" evidence="8">
    <location>
        <begin position="444"/>
        <end position="463"/>
    </location>
</feature>
<evidence type="ECO:0000256" key="5">
    <source>
        <dbReference type="ARBA" id="ARBA00022692"/>
    </source>
</evidence>
<dbReference type="PANTHER" id="PTHR33908">
    <property type="entry name" value="MANNOSYLTRANSFERASE YKCB-RELATED"/>
    <property type="match status" value="1"/>
</dbReference>
<feature type="transmembrane region" description="Helical" evidence="8">
    <location>
        <begin position="183"/>
        <end position="207"/>
    </location>
</feature>
<evidence type="ECO:0000313" key="10">
    <source>
        <dbReference type="Proteomes" id="UP000005801"/>
    </source>
</evidence>
<evidence type="ECO:0000256" key="4">
    <source>
        <dbReference type="ARBA" id="ARBA00022679"/>
    </source>
</evidence>
<protein>
    <recommendedName>
        <fullName evidence="11">Glycosyltransferase RgtA/B/C/D-like domain-containing protein</fullName>
    </recommendedName>
</protein>
<keyword evidence="5 8" id="KW-0812">Transmembrane</keyword>
<comment type="subcellular location">
    <subcellularLocation>
        <location evidence="1">Cell membrane</location>
        <topology evidence="1">Multi-pass membrane protein</topology>
    </subcellularLocation>
</comment>